<comment type="caution">
    <text evidence="2">The sequence shown here is derived from an EMBL/GenBank/DDBJ whole genome shotgun (WGS) entry which is preliminary data.</text>
</comment>
<protein>
    <submittedName>
        <fullName evidence="2">Uncharacterized protein</fullName>
    </submittedName>
</protein>
<feature type="compositionally biased region" description="Basic and acidic residues" evidence="1">
    <location>
        <begin position="9"/>
        <end position="18"/>
    </location>
</feature>
<dbReference type="PATRIC" id="fig|83552.4.peg.1509"/>
<feature type="region of interest" description="Disordered" evidence="1">
    <location>
        <begin position="1"/>
        <end position="21"/>
    </location>
</feature>
<dbReference type="AlphaFoldDB" id="A0A0C1ELR1"/>
<gene>
    <name evidence="2" type="ORF">DB43_GL00300</name>
</gene>
<proteinExistence type="predicted"/>
<dbReference type="Proteomes" id="UP000031307">
    <property type="component" value="Unassembled WGS sequence"/>
</dbReference>
<evidence type="ECO:0000313" key="2">
    <source>
        <dbReference type="EMBL" id="KIA77369.1"/>
    </source>
</evidence>
<evidence type="ECO:0000256" key="1">
    <source>
        <dbReference type="SAM" id="MobiDB-lite"/>
    </source>
</evidence>
<sequence>MLNQNQSQNEKKLRERQQKNLPKIVLNLSALMKKKKHARYTQAPKKQAAIAHQSLEKMGKFWKDVRDATKFLMEKSKMLANLNKKNR</sequence>
<accession>A0A0C1ELR1</accession>
<evidence type="ECO:0000313" key="3">
    <source>
        <dbReference type="Proteomes" id="UP000031307"/>
    </source>
</evidence>
<reference evidence="2 3" key="1">
    <citation type="journal article" date="2014" name="Mol. Biol. Evol.">
        <title>Massive expansion of Ubiquitination-related gene families within the Chlamydiae.</title>
        <authorList>
            <person name="Domman D."/>
            <person name="Collingro A."/>
            <person name="Lagkouvardos I."/>
            <person name="Gehre L."/>
            <person name="Weinmaier T."/>
            <person name="Rattei T."/>
            <person name="Subtil A."/>
            <person name="Horn M."/>
        </authorList>
    </citation>
    <scope>NUCLEOTIDE SEQUENCE [LARGE SCALE GENOMIC DNA]</scope>
    <source>
        <strain evidence="2 3">OEW1</strain>
    </source>
</reference>
<dbReference type="EMBL" id="JSAM01000081">
    <property type="protein sequence ID" value="KIA77369.1"/>
    <property type="molecule type" value="Genomic_DNA"/>
</dbReference>
<name>A0A0C1ELR1_9BACT</name>
<dbReference type="RefSeq" id="WP_006340047.1">
    <property type="nucleotide sequence ID" value="NZ_BAWW01000008.1"/>
</dbReference>
<organism evidence="2 3">
    <name type="scientific">Parachlamydia acanthamoebae</name>
    <dbReference type="NCBI Taxonomy" id="83552"/>
    <lineage>
        <taxon>Bacteria</taxon>
        <taxon>Pseudomonadati</taxon>
        <taxon>Chlamydiota</taxon>
        <taxon>Chlamydiia</taxon>
        <taxon>Parachlamydiales</taxon>
        <taxon>Parachlamydiaceae</taxon>
        <taxon>Parachlamydia</taxon>
    </lineage>
</organism>